<name>A0AA88GU37_NAELO</name>
<dbReference type="GO" id="GO:0000785">
    <property type="term" value="C:chromatin"/>
    <property type="evidence" value="ECO:0007669"/>
    <property type="project" value="TreeGrafter"/>
</dbReference>
<accession>A0AA88GU37</accession>
<sequence>MSQSTTPSKSEASNSSLTHPVSSLELYFSDNFMENEPMYRVFEFPEGFDIESFLNGINPSAHDENQMQDDNDEELLKMENNVEDLPIAFYIKGERTAPAILCTDTNSFDLTKVDTSNTVLVFDPNSGEIHGRVSCTYEITPTIVRVREEIEKVLPFYPKNGLSELSKSSANSGNVKFRSENQKHAMTLEELESCIRASRQEIFDCLVHECNAVCDDETQRWYLLDQKLFFQIYELLLLTLAETSFSDKLILDRESVITELSQDYDSVLLQHCLQLISVRDTNNQQSLNLFSNTVEIDVDKICVFNAISLFSSHNKWRLQDFQNTWHESLSSFHQLQGFKNPEISSLISQGYCITVEEEKNASQDNIMIYFLDRRSLPAQFKERLARMFNCKPKWTFNELLIYLAELFPASKNESSLHQEMEAMLRKHCKVQQNPLKKEKYYMMK</sequence>
<keyword evidence="2" id="KW-0235">DNA replication</keyword>
<dbReference type="InterPro" id="IPR019128">
    <property type="entry name" value="Dcc1"/>
</dbReference>
<dbReference type="EMBL" id="PYSW02000017">
    <property type="protein sequence ID" value="KAG2386038.1"/>
    <property type="molecule type" value="Genomic_DNA"/>
</dbReference>
<dbReference type="GO" id="GO:0006260">
    <property type="term" value="P:DNA replication"/>
    <property type="evidence" value="ECO:0007669"/>
    <property type="project" value="UniProtKB-KW"/>
</dbReference>
<evidence type="ECO:0000313" key="4">
    <source>
        <dbReference type="Proteomes" id="UP000816034"/>
    </source>
</evidence>
<reference evidence="3 4" key="1">
    <citation type="journal article" date="2018" name="BMC Genomics">
        <title>The genome of Naegleria lovaniensis, the basis for a comparative approach to unravel pathogenicity factors of the human pathogenic amoeba N. fowleri.</title>
        <authorList>
            <person name="Liechti N."/>
            <person name="Schurch N."/>
            <person name="Bruggmann R."/>
            <person name="Wittwer M."/>
        </authorList>
    </citation>
    <scope>NUCLEOTIDE SEQUENCE [LARGE SCALE GENOMIC DNA]</scope>
    <source>
        <strain evidence="3 4">ATCC 30569</strain>
    </source>
</reference>
<protein>
    <recommendedName>
        <fullName evidence="5">Sister chromatid cohesion protein DCC1</fullName>
    </recommendedName>
</protein>
<dbReference type="GO" id="GO:0034088">
    <property type="term" value="P:maintenance of mitotic sister chromatid cohesion"/>
    <property type="evidence" value="ECO:0007669"/>
    <property type="project" value="TreeGrafter"/>
</dbReference>
<evidence type="ECO:0008006" key="5">
    <source>
        <dbReference type="Google" id="ProtNLM"/>
    </source>
</evidence>
<dbReference type="GO" id="GO:0031390">
    <property type="term" value="C:Ctf18 RFC-like complex"/>
    <property type="evidence" value="ECO:0007669"/>
    <property type="project" value="InterPro"/>
</dbReference>
<dbReference type="Proteomes" id="UP000816034">
    <property type="component" value="Unassembled WGS sequence"/>
</dbReference>
<organism evidence="3 4">
    <name type="scientific">Naegleria lovaniensis</name>
    <name type="common">Amoeba</name>
    <dbReference type="NCBI Taxonomy" id="51637"/>
    <lineage>
        <taxon>Eukaryota</taxon>
        <taxon>Discoba</taxon>
        <taxon>Heterolobosea</taxon>
        <taxon>Tetramitia</taxon>
        <taxon>Eutetramitia</taxon>
        <taxon>Vahlkampfiidae</taxon>
        <taxon>Naegleria</taxon>
    </lineage>
</organism>
<gene>
    <name evidence="3" type="ORF">C9374_003187</name>
</gene>
<dbReference type="Pfam" id="PF09724">
    <property type="entry name" value="Dcc1"/>
    <property type="match status" value="1"/>
</dbReference>
<dbReference type="PANTHER" id="PTHR13395">
    <property type="entry name" value="SISTER CHROMATID COHESION PROTEIN DCC1-RELATED"/>
    <property type="match status" value="1"/>
</dbReference>
<dbReference type="GeneID" id="68095642"/>
<dbReference type="RefSeq" id="XP_044550031.1">
    <property type="nucleotide sequence ID" value="XM_044692687.1"/>
</dbReference>
<dbReference type="AlphaFoldDB" id="A0AA88GU37"/>
<comment type="caution">
    <text evidence="3">The sequence shown here is derived from an EMBL/GenBank/DDBJ whole genome shotgun (WGS) entry which is preliminary data.</text>
</comment>
<dbReference type="GO" id="GO:0000775">
    <property type="term" value="C:chromosome, centromeric region"/>
    <property type="evidence" value="ECO:0007669"/>
    <property type="project" value="TreeGrafter"/>
</dbReference>
<evidence type="ECO:0000256" key="1">
    <source>
        <dbReference type="ARBA" id="ARBA00007017"/>
    </source>
</evidence>
<dbReference type="PANTHER" id="PTHR13395:SF6">
    <property type="entry name" value="SISTER CHROMATID COHESION PROTEIN DCC1"/>
    <property type="match status" value="1"/>
</dbReference>
<keyword evidence="4" id="KW-1185">Reference proteome</keyword>
<evidence type="ECO:0000256" key="2">
    <source>
        <dbReference type="ARBA" id="ARBA00022705"/>
    </source>
</evidence>
<comment type="similarity">
    <text evidence="1">Belongs to the DCC1 family.</text>
</comment>
<evidence type="ECO:0000313" key="3">
    <source>
        <dbReference type="EMBL" id="KAG2386038.1"/>
    </source>
</evidence>
<proteinExistence type="inferred from homology"/>